<accession>A0A0P8AB30</accession>
<evidence type="ECO:0000313" key="3">
    <source>
        <dbReference type="Proteomes" id="UP000050421"/>
    </source>
</evidence>
<feature type="chain" id="PRO_5006147761" description="Lipoprotein" evidence="1">
    <location>
        <begin position="21"/>
        <end position="190"/>
    </location>
</feature>
<reference evidence="2 3" key="1">
    <citation type="submission" date="2015-09" db="EMBL/GenBank/DDBJ databases">
        <title>Identification and resolution of microdiversity through metagenomic sequencing of parallel consortia.</title>
        <authorList>
            <person name="Nelson W.C."/>
            <person name="Romine M.F."/>
            <person name="Lindemann S.R."/>
        </authorList>
    </citation>
    <scope>NUCLEOTIDE SEQUENCE [LARGE SCALE GENOMIC DNA]</scope>
    <source>
        <strain evidence="2">HL-49</strain>
    </source>
</reference>
<evidence type="ECO:0000256" key="1">
    <source>
        <dbReference type="SAM" id="SignalP"/>
    </source>
</evidence>
<sequence>MKKTVRTLLLIFSIIPILFACCNEDTYEVTITGMESRALVLDGNNYIEFDVESPINKEDLLIEVLIIETERITSIEQAGESPKERKVVKAAVVPCGDQIVLFKNRIESFKVEITDPDNSSTRLDITEQLQVEGTERSISEYIAENSPGIRGFLLEFSDISNIPDRIQYYLEATLDDGTKVSSEGRVVNFN</sequence>
<evidence type="ECO:0008006" key="4">
    <source>
        <dbReference type="Google" id="ProtNLM"/>
    </source>
</evidence>
<feature type="signal peptide" evidence="1">
    <location>
        <begin position="1"/>
        <end position="20"/>
    </location>
</feature>
<comment type="caution">
    <text evidence="2">The sequence shown here is derived from an EMBL/GenBank/DDBJ whole genome shotgun (WGS) entry which is preliminary data.</text>
</comment>
<keyword evidence="1" id="KW-0732">Signal</keyword>
<protein>
    <recommendedName>
        <fullName evidence="4">Lipoprotein</fullName>
    </recommendedName>
</protein>
<dbReference type="EMBL" id="LJXT01000057">
    <property type="protein sequence ID" value="KPQ15007.1"/>
    <property type="molecule type" value="Genomic_DNA"/>
</dbReference>
<dbReference type="Proteomes" id="UP000050421">
    <property type="component" value="Unassembled WGS sequence"/>
</dbReference>
<gene>
    <name evidence="2" type="ORF">HLUCCX10_09945</name>
</gene>
<dbReference type="PROSITE" id="PS51257">
    <property type="entry name" value="PROKAR_LIPOPROTEIN"/>
    <property type="match status" value="1"/>
</dbReference>
<name>A0A0P8AB30_9BACT</name>
<dbReference type="OrthoDB" id="1494484at2"/>
<organism evidence="2 3">
    <name type="scientific">Algoriphagus marincola HL-49</name>
    <dbReference type="NCBI Taxonomy" id="1305737"/>
    <lineage>
        <taxon>Bacteria</taxon>
        <taxon>Pseudomonadati</taxon>
        <taxon>Bacteroidota</taxon>
        <taxon>Cytophagia</taxon>
        <taxon>Cytophagales</taxon>
        <taxon>Cyclobacteriaceae</taxon>
        <taxon>Algoriphagus</taxon>
    </lineage>
</organism>
<dbReference type="AlphaFoldDB" id="A0A0P8AB30"/>
<evidence type="ECO:0000313" key="2">
    <source>
        <dbReference type="EMBL" id="KPQ15007.1"/>
    </source>
</evidence>
<dbReference type="PATRIC" id="fig|1305737.6.peg.2612"/>
<proteinExistence type="predicted"/>